<dbReference type="PANTHER" id="PTHR30514">
    <property type="entry name" value="GLUCOKINASE"/>
    <property type="match status" value="1"/>
</dbReference>
<dbReference type="AlphaFoldDB" id="R4UE92"/>
<dbReference type="PANTHER" id="PTHR30514:SF21">
    <property type="entry name" value="RPIR-FAMILY TRANSCRIPTIONAL REGULATOR"/>
    <property type="match status" value="1"/>
</dbReference>
<dbReference type="InterPro" id="IPR009057">
    <property type="entry name" value="Homeodomain-like_sf"/>
</dbReference>
<dbReference type="KEGG" id="ssyr:SSYRP_v1c06390"/>
<accession>R4UE92</accession>
<dbReference type="RefSeq" id="WP_016340875.1">
    <property type="nucleotide sequence ID" value="NC_021284.1"/>
</dbReference>
<evidence type="ECO:0000259" key="1">
    <source>
        <dbReference type="PROSITE" id="PS51071"/>
    </source>
</evidence>
<name>R4UE92_9MOLU</name>
<evidence type="ECO:0000313" key="3">
    <source>
        <dbReference type="Proteomes" id="UP000013963"/>
    </source>
</evidence>
<dbReference type="eggNOG" id="COG1737">
    <property type="taxonomic scope" value="Bacteria"/>
</dbReference>
<dbReference type="HOGENOM" id="CLU_1073277_0_0_14"/>
<sequence>MDKKIIHEKLEEIVIRNDESVRTIIAKTILELTKIKTNIIINDIANASFTSISSVTKFCKSLGFTGWKEFYILFRSEGDNEQSNFNQEMTLTDEKINNLLAKHKLLVSEVLSSNQTAIVELRDLFTSVAKVYIIGEQNYYALLLNFYHQLIISSYDSYLTCLNFIAKKFFERLQPNDLIILFVLDHNSTYLINLIKQKIEEFSFKNIKIITKANTVDKVKDIITTTPILINDKQKIYTHQTIYESLLIILNSMINIIEE</sequence>
<dbReference type="OrthoDB" id="388812at2"/>
<dbReference type="GO" id="GO:0003700">
    <property type="term" value="F:DNA-binding transcription factor activity"/>
    <property type="evidence" value="ECO:0007669"/>
    <property type="project" value="InterPro"/>
</dbReference>
<dbReference type="GO" id="GO:0003677">
    <property type="term" value="F:DNA binding"/>
    <property type="evidence" value="ECO:0007669"/>
    <property type="project" value="InterPro"/>
</dbReference>
<dbReference type="GO" id="GO:0097367">
    <property type="term" value="F:carbohydrate derivative binding"/>
    <property type="evidence" value="ECO:0007669"/>
    <property type="project" value="InterPro"/>
</dbReference>
<evidence type="ECO:0000313" key="2">
    <source>
        <dbReference type="EMBL" id="AGM26229.1"/>
    </source>
</evidence>
<organism evidence="2 3">
    <name type="scientific">Spiroplasma syrphidicola EA-1</name>
    <dbReference type="NCBI Taxonomy" id="1276229"/>
    <lineage>
        <taxon>Bacteria</taxon>
        <taxon>Bacillati</taxon>
        <taxon>Mycoplasmatota</taxon>
        <taxon>Mollicutes</taxon>
        <taxon>Entomoplasmatales</taxon>
        <taxon>Spiroplasmataceae</taxon>
        <taxon>Spiroplasma</taxon>
    </lineage>
</organism>
<dbReference type="InterPro" id="IPR036388">
    <property type="entry name" value="WH-like_DNA-bd_sf"/>
</dbReference>
<protein>
    <submittedName>
        <fullName evidence="2">Putative RpiR family transcriptional regulator</fullName>
    </submittedName>
</protein>
<dbReference type="InterPro" id="IPR047640">
    <property type="entry name" value="RpiR-like"/>
</dbReference>
<reference evidence="2 3" key="1">
    <citation type="journal article" date="2013" name="Genome Biol. Evol.">
        <title>Complete genomes of two dipteran-associated spiroplasmas provided insights into the origin, dynamics, and impacts of viral invasion in spiroplasma.</title>
        <authorList>
            <person name="Ku C."/>
            <person name="Lo W.S."/>
            <person name="Chen L.L."/>
            <person name="Kuo C.H."/>
        </authorList>
    </citation>
    <scope>NUCLEOTIDE SEQUENCE [LARGE SCALE GENOMIC DNA]</scope>
    <source>
        <strain evidence="2">EA-1</strain>
    </source>
</reference>
<dbReference type="PATRIC" id="fig|1276229.3.peg.634"/>
<dbReference type="InterPro" id="IPR000281">
    <property type="entry name" value="HTH_RpiR"/>
</dbReference>
<dbReference type="Pfam" id="PF01418">
    <property type="entry name" value="HTH_6"/>
    <property type="match status" value="1"/>
</dbReference>
<dbReference type="Gene3D" id="1.10.10.10">
    <property type="entry name" value="Winged helix-like DNA-binding domain superfamily/Winged helix DNA-binding domain"/>
    <property type="match status" value="1"/>
</dbReference>
<dbReference type="SUPFAM" id="SSF46689">
    <property type="entry name" value="Homeodomain-like"/>
    <property type="match status" value="1"/>
</dbReference>
<keyword evidence="3" id="KW-1185">Reference proteome</keyword>
<feature type="domain" description="HTH rpiR-type" evidence="1">
    <location>
        <begin position="5"/>
        <end position="81"/>
    </location>
</feature>
<gene>
    <name evidence="2" type="ORF">SSYRP_v1c06390</name>
</gene>
<dbReference type="EMBL" id="CP005078">
    <property type="protein sequence ID" value="AGM26229.1"/>
    <property type="molecule type" value="Genomic_DNA"/>
</dbReference>
<dbReference type="PROSITE" id="PS51071">
    <property type="entry name" value="HTH_RPIR"/>
    <property type="match status" value="1"/>
</dbReference>
<dbReference type="Proteomes" id="UP000013963">
    <property type="component" value="Chromosome"/>
</dbReference>
<proteinExistence type="predicted"/>